<sequence>MPIPSLVCAKLSENHGQAELGKLGDEAITERSGRLWATQMGGRWNHHWWRFKDDGVDATMIFGPPGNLGSK</sequence>
<evidence type="ECO:0000313" key="1">
    <source>
        <dbReference type="EnsemblPlants" id="TuG1812G0700003675.01.T01"/>
    </source>
</evidence>
<keyword evidence="2" id="KW-1185">Reference proteome</keyword>
<proteinExistence type="predicted"/>
<dbReference type="Gramene" id="TuG1812G0700003675.01.T01">
    <property type="protein sequence ID" value="TuG1812G0700003675.01.T01"/>
    <property type="gene ID" value="TuG1812G0700003675.01"/>
</dbReference>
<reference evidence="1" key="3">
    <citation type="submission" date="2022-06" db="UniProtKB">
        <authorList>
            <consortium name="EnsemblPlants"/>
        </authorList>
    </citation>
    <scope>IDENTIFICATION</scope>
</reference>
<organism evidence="1 2">
    <name type="scientific">Triticum urartu</name>
    <name type="common">Red wild einkorn</name>
    <name type="synonym">Crithodium urartu</name>
    <dbReference type="NCBI Taxonomy" id="4572"/>
    <lineage>
        <taxon>Eukaryota</taxon>
        <taxon>Viridiplantae</taxon>
        <taxon>Streptophyta</taxon>
        <taxon>Embryophyta</taxon>
        <taxon>Tracheophyta</taxon>
        <taxon>Spermatophyta</taxon>
        <taxon>Magnoliopsida</taxon>
        <taxon>Liliopsida</taxon>
        <taxon>Poales</taxon>
        <taxon>Poaceae</taxon>
        <taxon>BOP clade</taxon>
        <taxon>Pooideae</taxon>
        <taxon>Triticodae</taxon>
        <taxon>Triticeae</taxon>
        <taxon>Triticinae</taxon>
        <taxon>Triticum</taxon>
    </lineage>
</organism>
<evidence type="ECO:0000313" key="2">
    <source>
        <dbReference type="Proteomes" id="UP000015106"/>
    </source>
</evidence>
<reference evidence="1" key="2">
    <citation type="submission" date="2018-03" db="EMBL/GenBank/DDBJ databases">
        <title>The Triticum urartu genome reveals the dynamic nature of wheat genome evolution.</title>
        <authorList>
            <person name="Ling H."/>
            <person name="Ma B."/>
            <person name="Shi X."/>
            <person name="Liu H."/>
            <person name="Dong L."/>
            <person name="Sun H."/>
            <person name="Cao Y."/>
            <person name="Gao Q."/>
            <person name="Zheng S."/>
            <person name="Li Y."/>
            <person name="Yu Y."/>
            <person name="Du H."/>
            <person name="Qi M."/>
            <person name="Li Y."/>
            <person name="Yu H."/>
            <person name="Cui Y."/>
            <person name="Wang N."/>
            <person name="Chen C."/>
            <person name="Wu H."/>
            <person name="Zhao Y."/>
            <person name="Zhang J."/>
            <person name="Li Y."/>
            <person name="Zhou W."/>
            <person name="Zhang B."/>
            <person name="Hu W."/>
            <person name="Eijk M."/>
            <person name="Tang J."/>
            <person name="Witsenboer H."/>
            <person name="Zhao S."/>
            <person name="Li Z."/>
            <person name="Zhang A."/>
            <person name="Wang D."/>
            <person name="Liang C."/>
        </authorList>
    </citation>
    <scope>NUCLEOTIDE SEQUENCE [LARGE SCALE GENOMIC DNA]</scope>
    <source>
        <strain evidence="1">cv. G1812</strain>
    </source>
</reference>
<protein>
    <submittedName>
        <fullName evidence="1">Uncharacterized protein</fullName>
    </submittedName>
</protein>
<dbReference type="AlphaFoldDB" id="A0A8R7R6S2"/>
<name>A0A8R7R6S2_TRIUA</name>
<reference evidence="2" key="1">
    <citation type="journal article" date="2013" name="Nature">
        <title>Draft genome of the wheat A-genome progenitor Triticum urartu.</title>
        <authorList>
            <person name="Ling H.Q."/>
            <person name="Zhao S."/>
            <person name="Liu D."/>
            <person name="Wang J."/>
            <person name="Sun H."/>
            <person name="Zhang C."/>
            <person name="Fan H."/>
            <person name="Li D."/>
            <person name="Dong L."/>
            <person name="Tao Y."/>
            <person name="Gao C."/>
            <person name="Wu H."/>
            <person name="Li Y."/>
            <person name="Cui Y."/>
            <person name="Guo X."/>
            <person name="Zheng S."/>
            <person name="Wang B."/>
            <person name="Yu K."/>
            <person name="Liang Q."/>
            <person name="Yang W."/>
            <person name="Lou X."/>
            <person name="Chen J."/>
            <person name="Feng M."/>
            <person name="Jian J."/>
            <person name="Zhang X."/>
            <person name="Luo G."/>
            <person name="Jiang Y."/>
            <person name="Liu J."/>
            <person name="Wang Z."/>
            <person name="Sha Y."/>
            <person name="Zhang B."/>
            <person name="Wu H."/>
            <person name="Tang D."/>
            <person name="Shen Q."/>
            <person name="Xue P."/>
            <person name="Zou S."/>
            <person name="Wang X."/>
            <person name="Liu X."/>
            <person name="Wang F."/>
            <person name="Yang Y."/>
            <person name="An X."/>
            <person name="Dong Z."/>
            <person name="Zhang K."/>
            <person name="Zhang X."/>
            <person name="Luo M.C."/>
            <person name="Dvorak J."/>
            <person name="Tong Y."/>
            <person name="Wang J."/>
            <person name="Yang H."/>
            <person name="Li Z."/>
            <person name="Wang D."/>
            <person name="Zhang A."/>
            <person name="Wang J."/>
        </authorList>
    </citation>
    <scope>NUCLEOTIDE SEQUENCE</scope>
    <source>
        <strain evidence="2">cv. G1812</strain>
    </source>
</reference>
<dbReference type="Proteomes" id="UP000015106">
    <property type="component" value="Chromosome 7"/>
</dbReference>
<accession>A0A8R7R6S2</accession>
<dbReference type="EnsemblPlants" id="TuG1812G0700003675.01.T01">
    <property type="protein sequence ID" value="TuG1812G0700003675.01.T01"/>
    <property type="gene ID" value="TuG1812G0700003675.01"/>
</dbReference>